<feature type="region of interest" description="Disordered" evidence="1">
    <location>
        <begin position="36"/>
        <end position="55"/>
    </location>
</feature>
<dbReference type="Proteomes" id="UP000020406">
    <property type="component" value="Unassembled WGS sequence"/>
</dbReference>
<evidence type="ECO:0000313" key="2">
    <source>
        <dbReference type="EMBL" id="EWS78190.1"/>
    </source>
</evidence>
<dbReference type="GeneID" id="68901121"/>
<feature type="compositionally biased region" description="Basic and acidic residues" evidence="1">
    <location>
        <begin position="45"/>
        <end position="55"/>
    </location>
</feature>
<evidence type="ECO:0000256" key="1">
    <source>
        <dbReference type="SAM" id="MobiDB-lite"/>
    </source>
</evidence>
<reference evidence="2 4" key="1">
    <citation type="journal article" date="2014" name="Genome Announc.">
        <title>Draft Genome Sequence of Xylella fastidiosa Pear Leaf Scorch Strain in Taiwan.</title>
        <authorList>
            <person name="Su C.C."/>
            <person name="Deng W.L."/>
            <person name="Jan F.J."/>
            <person name="Chang C.J."/>
            <person name="Huang H."/>
            <person name="Chen J."/>
        </authorList>
    </citation>
    <scope>NUCLEOTIDE SEQUENCE [LARGE SCALE GENOMIC DNA]</scope>
    <source>
        <strain evidence="2 4">PLS229</strain>
    </source>
</reference>
<accession>Z9JIF9</accession>
<dbReference type="Proteomes" id="UP001430701">
    <property type="component" value="Unassembled WGS sequence"/>
</dbReference>
<evidence type="ECO:0000313" key="3">
    <source>
        <dbReference type="EMBL" id="MCD8472109.1"/>
    </source>
</evidence>
<keyword evidence="5" id="KW-1185">Reference proteome</keyword>
<dbReference type="EMBL" id="JDSQ01000009">
    <property type="protein sequence ID" value="EWS78190.1"/>
    <property type="molecule type" value="Genomic_DNA"/>
</dbReference>
<dbReference type="EMBL" id="JAJPPU010000001">
    <property type="protein sequence ID" value="MCD8472109.1"/>
    <property type="molecule type" value="Genomic_DNA"/>
</dbReference>
<evidence type="ECO:0000313" key="4">
    <source>
        <dbReference type="Proteomes" id="UP000020406"/>
    </source>
</evidence>
<reference evidence="3" key="2">
    <citation type="submission" date="2021-11" db="EMBL/GenBank/DDBJ databases">
        <title>Genome sequence of Xylella taiwanensis PLS432.</title>
        <authorList>
            <person name="Weng L.-W."/>
            <person name="Su C.-C."/>
            <person name="Tsai C.-W."/>
            <person name="Kuo C.-H."/>
        </authorList>
    </citation>
    <scope>NUCLEOTIDE SEQUENCE</scope>
    <source>
        <strain evidence="3">PLS432</strain>
    </source>
</reference>
<comment type="caution">
    <text evidence="2">The sequence shown here is derived from an EMBL/GenBank/DDBJ whole genome shotgun (WGS) entry which is preliminary data.</text>
</comment>
<dbReference type="PATRIC" id="fig|1444770.3.peg.1601"/>
<dbReference type="AlphaFoldDB" id="Z9JIF9"/>
<dbReference type="RefSeq" id="WP_160165167.1">
    <property type="nucleotide sequence ID" value="NZ_CP053627.1"/>
</dbReference>
<name>Z9JIF9_9GAMM</name>
<sequence length="55" mass="6714">MDIHRPITPTVMSTPLAFTDFMERLFDTDNHHKDIDRYQYSQRPMRHDQQHSNIE</sequence>
<evidence type="ECO:0000313" key="5">
    <source>
        <dbReference type="Proteomes" id="UP001430701"/>
    </source>
</evidence>
<protein>
    <submittedName>
        <fullName evidence="2">Uncharacterized protein</fullName>
    </submittedName>
</protein>
<proteinExistence type="predicted"/>
<organism evidence="2 4">
    <name type="scientific">Xylella taiwanensis</name>
    <dbReference type="NCBI Taxonomy" id="1444770"/>
    <lineage>
        <taxon>Bacteria</taxon>
        <taxon>Pseudomonadati</taxon>
        <taxon>Pseudomonadota</taxon>
        <taxon>Gammaproteobacteria</taxon>
        <taxon>Lysobacterales</taxon>
        <taxon>Lysobacteraceae</taxon>
        <taxon>Xylella</taxon>
    </lineage>
</organism>
<gene>
    <name evidence="2" type="ORF">AF72_06720</name>
    <name evidence="3" type="ORF">LPH55_01145</name>
</gene>